<protein>
    <submittedName>
        <fullName evidence="2">Uncharacterized protein</fullName>
    </submittedName>
</protein>
<evidence type="ECO:0000256" key="1">
    <source>
        <dbReference type="SAM" id="MobiDB-lite"/>
    </source>
</evidence>
<gene>
    <name evidence="2" type="ORF">FPRO05_07747</name>
</gene>
<dbReference type="Proteomes" id="UP000251714">
    <property type="component" value="Unassembled WGS sequence"/>
</dbReference>
<feature type="compositionally biased region" description="Low complexity" evidence="1">
    <location>
        <begin position="84"/>
        <end position="101"/>
    </location>
</feature>
<evidence type="ECO:0000313" key="3">
    <source>
        <dbReference type="Proteomes" id="UP000251714"/>
    </source>
</evidence>
<proteinExistence type="predicted"/>
<name>A0A365NKX2_GIBIN</name>
<feature type="compositionally biased region" description="Polar residues" evidence="1">
    <location>
        <begin position="12"/>
        <end position="44"/>
    </location>
</feature>
<dbReference type="CDD" id="cd22997">
    <property type="entry name" value="GT_LH"/>
    <property type="match status" value="1"/>
</dbReference>
<sequence length="556" mass="62129">MSIVMNQIKSFLSGNSMTNSPNQYYSTSEKNGNSYQLQTASHNDPTPPPPYSSGPTCDQHTPNPVILEFQRPSQQGYRWTPSHGLSSGSKSTGASPSVHAPSKPKKKVVKTSQLHFLLPASNPNDMFCAIVTAALVNRYPAPYMVGWKGEGKYNASAAHTAKLYSIKKYLDELPQGGDDDDLVFFGDGYDVMAQLPVEVVIERYFKVAADADRRLADRFGITVEEAHKRGLKQTLFWGADKMCWPALNEAQCTKIPGSHLPGNVYGPKTGGGDVTYRDAKYFNSGSVIGPVGDLRNFINAGIASLEETFDPNFKYKTSDQIYLARLYARQELSRAEQVENEYMMASLGDNATAIETKNITEYHAAIDFESDFVQTGCFAHRWMNKLNYNNSDNTATMSKDVYDVGKNFKPYRIQMPTNVYQSLIKVFKSLPAELATMSARDWVGSLALDTNVATRSIFGFYHATCSKRNLISDFKKYWFHPYAVPLLQASFKATRQDEPITEKLIDGRKWVYKTVYPDSGAPEDQLGGVLTDFKNETFISFSTLCGDYLDILEPRH</sequence>
<accession>A0A365NKX2</accession>
<organism evidence="2 3">
    <name type="scientific">Gibberella intermedia</name>
    <name type="common">Bulb rot disease fungus</name>
    <name type="synonym">Fusarium proliferatum</name>
    <dbReference type="NCBI Taxonomy" id="948311"/>
    <lineage>
        <taxon>Eukaryota</taxon>
        <taxon>Fungi</taxon>
        <taxon>Dikarya</taxon>
        <taxon>Ascomycota</taxon>
        <taxon>Pezizomycotina</taxon>
        <taxon>Sordariomycetes</taxon>
        <taxon>Hypocreomycetidae</taxon>
        <taxon>Hypocreales</taxon>
        <taxon>Nectriaceae</taxon>
        <taxon>Fusarium</taxon>
        <taxon>Fusarium fujikuroi species complex</taxon>
    </lineage>
</organism>
<dbReference type="PANTHER" id="PTHR36587">
    <property type="entry name" value="EXPRESSION SITE-ASSOCIATED GENE 3 (ESAG3)-LIKE PROTEIN"/>
    <property type="match status" value="1"/>
</dbReference>
<comment type="caution">
    <text evidence="2">The sequence shown here is derived from an EMBL/GenBank/DDBJ whole genome shotgun (WGS) entry which is preliminary data.</text>
</comment>
<dbReference type="AlphaFoldDB" id="A0A365NKX2"/>
<dbReference type="PANTHER" id="PTHR36587:SF2">
    <property type="entry name" value="EXPRESSION SITE-ASSOCIATED GENE 3 (ESAG3)-LIKE PROTEIN"/>
    <property type="match status" value="1"/>
</dbReference>
<dbReference type="EMBL" id="PKMI01000002">
    <property type="protein sequence ID" value="RBA21433.1"/>
    <property type="molecule type" value="Genomic_DNA"/>
</dbReference>
<reference evidence="2 3" key="1">
    <citation type="submission" date="2017-12" db="EMBL/GenBank/DDBJ databases">
        <title>Genome sequence of the mycotoxigenic crop pathogen Fusarium proliferatum, strain ITEM 2341 from Date Palm.</title>
        <authorList>
            <person name="Almiman B.F."/>
            <person name="Shittu T.A."/>
            <person name="Muthumeenakshi S."/>
            <person name="Baroncelli R."/>
            <person name="Sreenivasaprasada S."/>
        </authorList>
    </citation>
    <scope>NUCLEOTIDE SEQUENCE [LARGE SCALE GENOMIC DNA]</scope>
    <source>
        <strain evidence="2 3">ITEM 2341</strain>
    </source>
</reference>
<evidence type="ECO:0000313" key="2">
    <source>
        <dbReference type="EMBL" id="RBA21433.1"/>
    </source>
</evidence>
<feature type="region of interest" description="Disordered" evidence="1">
    <location>
        <begin position="76"/>
        <end position="106"/>
    </location>
</feature>
<feature type="region of interest" description="Disordered" evidence="1">
    <location>
        <begin position="12"/>
        <end position="63"/>
    </location>
</feature>